<feature type="transmembrane region" description="Helical" evidence="7">
    <location>
        <begin position="7"/>
        <end position="24"/>
    </location>
</feature>
<dbReference type="PANTHER" id="PTHR13353:SF5">
    <property type="entry name" value="TRANSMEMBRANE PROTEIN 19"/>
    <property type="match status" value="1"/>
</dbReference>
<evidence type="ECO:0000256" key="2">
    <source>
        <dbReference type="ARBA" id="ARBA00009012"/>
    </source>
</evidence>
<keyword evidence="5 7" id="KW-1133">Transmembrane helix</keyword>
<evidence type="ECO:0000256" key="3">
    <source>
        <dbReference type="ARBA" id="ARBA00014258"/>
    </source>
</evidence>
<keyword evidence="4 7" id="KW-0812">Transmembrane</keyword>
<evidence type="ECO:0000256" key="7">
    <source>
        <dbReference type="SAM" id="Phobius"/>
    </source>
</evidence>
<protein>
    <recommendedName>
        <fullName evidence="3">Transmembrane protein 19</fullName>
    </recommendedName>
</protein>
<dbReference type="OrthoDB" id="30881at2759"/>
<gene>
    <name evidence="8" type="primary">TMEM19_1</name>
    <name evidence="8" type="ORF">c0_g1_i2</name>
</gene>
<feature type="transmembrane region" description="Helical" evidence="7">
    <location>
        <begin position="103"/>
        <end position="125"/>
    </location>
</feature>
<dbReference type="GO" id="GO:0016020">
    <property type="term" value="C:membrane"/>
    <property type="evidence" value="ECO:0007669"/>
    <property type="project" value="UniProtKB-SubCell"/>
</dbReference>
<accession>A0A0K8VXS7</accession>
<feature type="transmembrane region" description="Helical" evidence="7">
    <location>
        <begin position="335"/>
        <end position="355"/>
    </location>
</feature>
<organism evidence="8">
    <name type="scientific">Bactrocera latifrons</name>
    <name type="common">Malaysian fruit fly</name>
    <name type="synonym">Chaetodacus latifrons</name>
    <dbReference type="NCBI Taxonomy" id="174628"/>
    <lineage>
        <taxon>Eukaryota</taxon>
        <taxon>Metazoa</taxon>
        <taxon>Ecdysozoa</taxon>
        <taxon>Arthropoda</taxon>
        <taxon>Hexapoda</taxon>
        <taxon>Insecta</taxon>
        <taxon>Pterygota</taxon>
        <taxon>Neoptera</taxon>
        <taxon>Endopterygota</taxon>
        <taxon>Diptera</taxon>
        <taxon>Brachycera</taxon>
        <taxon>Muscomorpha</taxon>
        <taxon>Tephritoidea</taxon>
        <taxon>Tephritidae</taxon>
        <taxon>Bactrocera</taxon>
        <taxon>Bactrocera</taxon>
    </lineage>
</organism>
<feature type="transmembrane region" description="Helical" evidence="7">
    <location>
        <begin position="280"/>
        <end position="300"/>
    </location>
</feature>
<comment type="similarity">
    <text evidence="2">Belongs to the TMEM19 family.</text>
</comment>
<dbReference type="InterPro" id="IPR002794">
    <property type="entry name" value="DUF92_TMEM19"/>
</dbReference>
<name>A0A0K8VXS7_BACLA</name>
<evidence type="ECO:0000256" key="1">
    <source>
        <dbReference type="ARBA" id="ARBA00004141"/>
    </source>
</evidence>
<comment type="subcellular location">
    <subcellularLocation>
        <location evidence="1">Membrane</location>
        <topology evidence="1">Multi-pass membrane protein</topology>
    </subcellularLocation>
</comment>
<evidence type="ECO:0000256" key="5">
    <source>
        <dbReference type="ARBA" id="ARBA00022989"/>
    </source>
</evidence>
<proteinExistence type="inferred from homology"/>
<dbReference type="PANTHER" id="PTHR13353">
    <property type="entry name" value="TRANSMEMBRANE PROTEIN 19"/>
    <property type="match status" value="1"/>
</dbReference>
<sequence length="358" mass="39576">NKTRVCYFYFVLLSTFASITVRLFRMDVHAWLPVIFCSLSIPLSLFMWLGNLAFSKFWHSNEFEEPPVIPPTRWLFSTLAPLTLMTIALRRKSVNKSGAALGIIFSFILSIANHAFFASLAAFFFTSSRATKFRAHLKRKFEKDFKEGEGQRNWVQVLCNGGMATQLALLYLIDCGSCERPIDFSNEYRSSWLGIAVMSAFACCNGDTWASELGSVLSKKDPFLITTRRRVPRGTNGGVSIPGLVASLAGGLFVGVVYYITVRYTVESHALQTSPSQWPLIIFGGVAGLLGSLLDSLLGATMQYSGVDKEGKIVECPGIGVRHISGLRILDNHSVNLISSIVTGVTMPLIALKFWPLY</sequence>
<evidence type="ECO:0000313" key="8">
    <source>
        <dbReference type="EMBL" id="JAI43659.1"/>
    </source>
</evidence>
<reference evidence="8" key="1">
    <citation type="submission" date="2015-06" db="EMBL/GenBank/DDBJ databases">
        <authorList>
            <person name="Hoefler B.C."/>
            <person name="Straight P.D."/>
        </authorList>
    </citation>
    <scope>NUCLEOTIDE SEQUENCE</scope>
</reference>
<dbReference type="AlphaFoldDB" id="A0A0K8VXS7"/>
<dbReference type="Pfam" id="PF01940">
    <property type="entry name" value="DUF92"/>
    <property type="match status" value="1"/>
</dbReference>
<feature type="transmembrane region" description="Helical" evidence="7">
    <location>
        <begin position="30"/>
        <end position="54"/>
    </location>
</feature>
<keyword evidence="6 7" id="KW-0472">Membrane</keyword>
<feature type="non-terminal residue" evidence="8">
    <location>
        <position position="1"/>
    </location>
</feature>
<dbReference type="EMBL" id="GDHF01008655">
    <property type="protein sequence ID" value="JAI43659.1"/>
    <property type="molecule type" value="Transcribed_RNA"/>
</dbReference>
<evidence type="ECO:0000256" key="4">
    <source>
        <dbReference type="ARBA" id="ARBA00022692"/>
    </source>
</evidence>
<evidence type="ECO:0000256" key="6">
    <source>
        <dbReference type="ARBA" id="ARBA00023136"/>
    </source>
</evidence>
<feature type="transmembrane region" description="Helical" evidence="7">
    <location>
        <begin position="238"/>
        <end position="260"/>
    </location>
</feature>